<evidence type="ECO:0000259" key="2">
    <source>
        <dbReference type="Pfam" id="PF04577"/>
    </source>
</evidence>
<sequence>MSTPGSCDPTTIPSPKGGWSQSMTTVNDAIVVPPVISDMVQPTGILHPDGTYCPEGALWRRHRPISTEPERPAEIVQKVQGRWLWGGVLWAHFGHFLVESTARLWALAHLDRPIDGVLFVPKRPAVGEQIRGFHTEFLGLMHKDLPIRVVADPSQVEELVVPGQGFGLGEIIAGTPNYRNAIHSSFARDIRPNGPDKLYISRSKLGLGKGGLLGEEMLETYLAAEGYQIYHPQDHSLSDQLARYKAAKKVIAADGSALHLYAMVGRPDQKVAMIQRRQSSAHTLLTDNVRHFCKCDPLVIGALRMEWVPVDKQRSSRLSFGELNHAVIGRELREGGFITGGKDWPVLSEEERAKLLDEKGIKRDRFVESPDFERERIHMVRTARRARRAAREAERAAREAT</sequence>
<dbReference type="PIRSF" id="PIRSF030158">
    <property type="entry name" value="UCP030158"/>
    <property type="match status" value="1"/>
</dbReference>
<proteinExistence type="predicted"/>
<name>A0A132C2H9_9RHOB</name>
<dbReference type="AlphaFoldDB" id="A0A132C2H9"/>
<keyword evidence="4" id="KW-1185">Reference proteome</keyword>
<dbReference type="OrthoDB" id="7843421at2"/>
<dbReference type="Pfam" id="PF04577">
    <property type="entry name" value="Glyco_transf_61"/>
    <property type="match status" value="1"/>
</dbReference>
<evidence type="ECO:0000313" key="4">
    <source>
        <dbReference type="Proteomes" id="UP000068382"/>
    </source>
</evidence>
<dbReference type="PATRIC" id="fig|1768241.3.peg.126"/>
<comment type="caution">
    <text evidence="3">The sequence shown here is derived from an EMBL/GenBank/DDBJ whole genome shotgun (WGS) entry which is preliminary data.</text>
</comment>
<protein>
    <recommendedName>
        <fullName evidence="2">Glycosyltransferase 61 catalytic domain-containing protein</fullName>
    </recommendedName>
</protein>
<gene>
    <name evidence="3" type="ORF">TRIHO_01250</name>
</gene>
<dbReference type="InterPro" id="IPR049625">
    <property type="entry name" value="Glyco_transf_61_cat"/>
</dbReference>
<evidence type="ECO:0000313" key="3">
    <source>
        <dbReference type="EMBL" id="KUP94791.1"/>
    </source>
</evidence>
<dbReference type="InterPro" id="IPR024698">
    <property type="entry name" value="Caps_psacc_synth_Cps23fI-typ"/>
</dbReference>
<feature type="region of interest" description="Disordered" evidence="1">
    <location>
        <begin position="1"/>
        <end position="21"/>
    </location>
</feature>
<feature type="domain" description="Glycosyltransferase 61 catalytic" evidence="2">
    <location>
        <begin position="93"/>
        <end position="260"/>
    </location>
</feature>
<dbReference type="GO" id="GO:0016757">
    <property type="term" value="F:glycosyltransferase activity"/>
    <property type="evidence" value="ECO:0007669"/>
    <property type="project" value="InterPro"/>
</dbReference>
<reference evidence="3 4" key="1">
    <citation type="submission" date="2015-12" db="EMBL/GenBank/DDBJ databases">
        <title>Genome sequence of the marine Rhodobacteraceae strain O3.65, Candidatus Tritonibacter horizontis.</title>
        <authorList>
            <person name="Poehlein A."/>
            <person name="Giebel H.A."/>
            <person name="Voget S."/>
            <person name="Brinkhoff T."/>
        </authorList>
    </citation>
    <scope>NUCLEOTIDE SEQUENCE [LARGE SCALE GENOMIC DNA]</scope>
    <source>
        <strain evidence="3 4">O3.65</strain>
    </source>
</reference>
<dbReference type="Proteomes" id="UP000068382">
    <property type="component" value="Unassembled WGS sequence"/>
</dbReference>
<dbReference type="EMBL" id="LPUY01000008">
    <property type="protein sequence ID" value="KUP94791.1"/>
    <property type="molecule type" value="Genomic_DNA"/>
</dbReference>
<accession>A0A132C2H9</accession>
<evidence type="ECO:0000256" key="1">
    <source>
        <dbReference type="SAM" id="MobiDB-lite"/>
    </source>
</evidence>
<organism evidence="3 4">
    <name type="scientific">Tritonibacter horizontis</name>
    <dbReference type="NCBI Taxonomy" id="1768241"/>
    <lineage>
        <taxon>Bacteria</taxon>
        <taxon>Pseudomonadati</taxon>
        <taxon>Pseudomonadota</taxon>
        <taxon>Alphaproteobacteria</taxon>
        <taxon>Rhodobacterales</taxon>
        <taxon>Paracoccaceae</taxon>
        <taxon>Tritonibacter</taxon>
    </lineage>
</organism>